<name>A0A1U7PQQ2_9BACI</name>
<dbReference type="Gene3D" id="1.20.210.10">
    <property type="entry name" value="Cytochrome c oxidase-like, subunit I domain"/>
    <property type="match status" value="1"/>
</dbReference>
<dbReference type="GO" id="GO:0016020">
    <property type="term" value="C:membrane"/>
    <property type="evidence" value="ECO:0007669"/>
    <property type="project" value="UniProtKB-SubCell"/>
</dbReference>
<dbReference type="GO" id="GO:0020037">
    <property type="term" value="F:heme binding"/>
    <property type="evidence" value="ECO:0007669"/>
    <property type="project" value="InterPro"/>
</dbReference>
<evidence type="ECO:0000256" key="3">
    <source>
        <dbReference type="ARBA" id="ARBA00022692"/>
    </source>
</evidence>
<evidence type="ECO:0000256" key="8">
    <source>
        <dbReference type="SAM" id="Phobius"/>
    </source>
</evidence>
<feature type="transmembrane region" description="Helical" evidence="8">
    <location>
        <begin position="129"/>
        <end position="153"/>
    </location>
</feature>
<dbReference type="STRING" id="550447.SAMN05428946_1744"/>
<keyword evidence="5 8" id="KW-1133">Transmembrane helix</keyword>
<evidence type="ECO:0000259" key="9">
    <source>
        <dbReference type="PROSITE" id="PS50855"/>
    </source>
</evidence>
<keyword evidence="7" id="KW-0408">Iron</keyword>
<keyword evidence="2 7" id="KW-0679">Respiratory chain</keyword>
<dbReference type="PRINTS" id="PR01165">
    <property type="entry name" value="CYCOXIDASEI"/>
</dbReference>
<feature type="transmembrane region" description="Helical" evidence="8">
    <location>
        <begin position="460"/>
        <end position="483"/>
    </location>
</feature>
<feature type="transmembrane region" description="Helical" evidence="8">
    <location>
        <begin position="247"/>
        <end position="265"/>
    </location>
</feature>
<protein>
    <submittedName>
        <fullName evidence="10">Cytochrome c oxidase subunit 1</fullName>
    </submittedName>
</protein>
<feature type="transmembrane region" description="Helical" evidence="8">
    <location>
        <begin position="369"/>
        <end position="392"/>
    </location>
</feature>
<dbReference type="EMBL" id="FTPL01000002">
    <property type="protein sequence ID" value="SIT84643.1"/>
    <property type="molecule type" value="Genomic_DNA"/>
</dbReference>
<comment type="similarity">
    <text evidence="7">Belongs to the heme-copper respiratory oxidase family.</text>
</comment>
<evidence type="ECO:0000256" key="5">
    <source>
        <dbReference type="ARBA" id="ARBA00022989"/>
    </source>
</evidence>
<dbReference type="PROSITE" id="PS50855">
    <property type="entry name" value="COX1"/>
    <property type="match status" value="1"/>
</dbReference>
<accession>A0A1U7PQQ2</accession>
<feature type="transmembrane region" description="Helical" evidence="8">
    <location>
        <begin position="330"/>
        <end position="349"/>
    </location>
</feature>
<feature type="transmembrane region" description="Helical" evidence="8">
    <location>
        <begin position="165"/>
        <end position="193"/>
    </location>
</feature>
<keyword evidence="7" id="KW-0349">Heme</keyword>
<dbReference type="InterPro" id="IPR023616">
    <property type="entry name" value="Cyt_c_oxase-like_su1_dom"/>
</dbReference>
<gene>
    <name evidence="10" type="ORF">SAMN05428946_1744</name>
</gene>
<dbReference type="Proteomes" id="UP000187550">
    <property type="component" value="Unassembled WGS sequence"/>
</dbReference>
<feature type="transmembrane region" description="Helical" evidence="8">
    <location>
        <begin position="12"/>
        <end position="34"/>
    </location>
</feature>
<dbReference type="InterPro" id="IPR023615">
    <property type="entry name" value="Cyt_c_Oxase_su1_BS"/>
</dbReference>
<dbReference type="GO" id="GO:0004129">
    <property type="term" value="F:cytochrome-c oxidase activity"/>
    <property type="evidence" value="ECO:0007669"/>
    <property type="project" value="InterPro"/>
</dbReference>
<evidence type="ECO:0000256" key="4">
    <source>
        <dbReference type="ARBA" id="ARBA00022982"/>
    </source>
</evidence>
<dbReference type="GO" id="GO:0009060">
    <property type="term" value="P:aerobic respiration"/>
    <property type="evidence" value="ECO:0007669"/>
    <property type="project" value="InterPro"/>
</dbReference>
<evidence type="ECO:0000256" key="2">
    <source>
        <dbReference type="ARBA" id="ARBA00022660"/>
    </source>
</evidence>
<feature type="transmembrane region" description="Helical" evidence="8">
    <location>
        <begin position="88"/>
        <end position="109"/>
    </location>
</feature>
<sequence>MIGNSERKLALSNIAVAYVAFLIGTFCGLIQVFMRNDRLELPAWLDYYQVLTAHGVLLALIYTTFFIYGFLITGMSKSLGSFGPKVRLWSWVGFFITLIGTTWATVEIISGRASVLYTFYAPLKASGWFYVALALLIVGTWVMSFALIGHYVQWRRKNKGVLSPLFAYMTMATFALWIISCLGVVGAVLFQYIPWAFGFVDTINVELSRSLFWYFGHPLVYFWLLPAYMAWYLVIPKLVGTKVFSDSLARLSFLLFILFSIPVGFHHQLGEPGVTDFWKFLQVTLTFMVVIPTLMTAFSLFAVFETSGRQKGAKGLFGWVGKLPWKDIRFTSLFIAMLFFIPGGAGGIINASFQLNEFIHNTLWVVGHFHITVGAPVAMTFMGITFWLIPYLTGRTLTGTTKKLAFVQIASWSIGMLLMSTAQHVLGLLGAPRRTQYSHYNDNPTVLGWFDGFFSNTATIAIGGTILFFSAMLLIVIVLRLWFLEPRSAGQDMYAEFPLAESDTSATPKWLENWWIWIGIAIALIIIAYAIPITHLIQDAPPGSKGFINW</sequence>
<proteinExistence type="inferred from homology"/>
<dbReference type="InterPro" id="IPR036927">
    <property type="entry name" value="Cyt_c_oxase-like_su1_sf"/>
</dbReference>
<evidence type="ECO:0000256" key="6">
    <source>
        <dbReference type="ARBA" id="ARBA00023136"/>
    </source>
</evidence>
<feature type="transmembrane region" description="Helical" evidence="8">
    <location>
        <begin position="514"/>
        <end position="537"/>
    </location>
</feature>
<keyword evidence="7" id="KW-0479">Metal-binding</keyword>
<keyword evidence="11" id="KW-1185">Reference proteome</keyword>
<evidence type="ECO:0000313" key="11">
    <source>
        <dbReference type="Proteomes" id="UP000187550"/>
    </source>
</evidence>
<comment type="subcellular location">
    <subcellularLocation>
        <location evidence="1">Membrane</location>
        <topology evidence="1">Multi-pass membrane protein</topology>
    </subcellularLocation>
</comment>
<dbReference type="OrthoDB" id="9764568at2"/>
<dbReference type="SUPFAM" id="SSF81442">
    <property type="entry name" value="Cytochrome c oxidase subunit I-like"/>
    <property type="match status" value="1"/>
</dbReference>
<feature type="transmembrane region" description="Helical" evidence="8">
    <location>
        <begin position="285"/>
        <end position="304"/>
    </location>
</feature>
<feature type="domain" description="Cytochrome oxidase subunit I profile" evidence="9">
    <location>
        <begin position="1"/>
        <end position="550"/>
    </location>
</feature>
<dbReference type="Pfam" id="PF00115">
    <property type="entry name" value="COX1"/>
    <property type="match status" value="1"/>
</dbReference>
<dbReference type="RefSeq" id="WP_076758106.1">
    <property type="nucleotide sequence ID" value="NZ_FTPL01000002.1"/>
</dbReference>
<keyword evidence="6 8" id="KW-0472">Membrane</keyword>
<organism evidence="10 11">
    <name type="scientific">Edaphobacillus lindanitolerans</name>
    <dbReference type="NCBI Taxonomy" id="550447"/>
    <lineage>
        <taxon>Bacteria</taxon>
        <taxon>Bacillati</taxon>
        <taxon>Bacillota</taxon>
        <taxon>Bacilli</taxon>
        <taxon>Bacillales</taxon>
        <taxon>Bacillaceae</taxon>
        <taxon>Edaphobacillus</taxon>
    </lineage>
</organism>
<dbReference type="PANTHER" id="PTHR10422:SF40">
    <property type="entry name" value="CYTOCHROME C OXIDASE SUBUNIT I"/>
    <property type="match status" value="1"/>
</dbReference>
<evidence type="ECO:0000313" key="10">
    <source>
        <dbReference type="EMBL" id="SIT84643.1"/>
    </source>
</evidence>
<dbReference type="AlphaFoldDB" id="A0A1U7PQQ2"/>
<feature type="transmembrane region" description="Helical" evidence="8">
    <location>
        <begin position="213"/>
        <end position="235"/>
    </location>
</feature>
<dbReference type="PANTHER" id="PTHR10422">
    <property type="entry name" value="CYTOCHROME C OXIDASE SUBUNIT 1"/>
    <property type="match status" value="1"/>
</dbReference>
<keyword evidence="4 7" id="KW-0249">Electron transport</keyword>
<keyword evidence="3 7" id="KW-0812">Transmembrane</keyword>
<dbReference type="PROSITE" id="PS00077">
    <property type="entry name" value="COX1_CUB"/>
    <property type="match status" value="1"/>
</dbReference>
<evidence type="ECO:0000256" key="1">
    <source>
        <dbReference type="ARBA" id="ARBA00004141"/>
    </source>
</evidence>
<keyword evidence="7" id="KW-0813">Transport</keyword>
<dbReference type="InterPro" id="IPR000883">
    <property type="entry name" value="Cyt_C_Oxase_1"/>
</dbReference>
<feature type="transmembrane region" description="Helical" evidence="8">
    <location>
        <begin position="54"/>
        <end position="76"/>
    </location>
</feature>
<feature type="transmembrane region" description="Helical" evidence="8">
    <location>
        <begin position="404"/>
        <end position="426"/>
    </location>
</feature>
<evidence type="ECO:0000256" key="7">
    <source>
        <dbReference type="RuleBase" id="RU000370"/>
    </source>
</evidence>
<reference evidence="11" key="1">
    <citation type="submission" date="2017-01" db="EMBL/GenBank/DDBJ databases">
        <authorList>
            <person name="Varghese N."/>
            <person name="Submissions S."/>
        </authorList>
    </citation>
    <scope>NUCLEOTIDE SEQUENCE [LARGE SCALE GENOMIC DNA]</scope>
    <source>
        <strain evidence="11">MNA4</strain>
    </source>
</reference>